<dbReference type="InterPro" id="IPR029058">
    <property type="entry name" value="AB_hydrolase_fold"/>
</dbReference>
<dbReference type="OrthoDB" id="2851338at2759"/>
<evidence type="ECO:0000313" key="1">
    <source>
        <dbReference type="EMBL" id="RFU30777.1"/>
    </source>
</evidence>
<keyword evidence="2" id="KW-1185">Reference proteome</keyword>
<dbReference type="Proteomes" id="UP000258309">
    <property type="component" value="Unassembled WGS sequence"/>
</dbReference>
<organism evidence="1 2">
    <name type="scientific">Scytalidium lignicola</name>
    <name type="common">Hyphomycete</name>
    <dbReference type="NCBI Taxonomy" id="5539"/>
    <lineage>
        <taxon>Eukaryota</taxon>
        <taxon>Fungi</taxon>
        <taxon>Dikarya</taxon>
        <taxon>Ascomycota</taxon>
        <taxon>Pezizomycotina</taxon>
        <taxon>Leotiomycetes</taxon>
        <taxon>Leotiomycetes incertae sedis</taxon>
        <taxon>Scytalidium</taxon>
    </lineage>
</organism>
<dbReference type="AlphaFoldDB" id="A0A3E2HBS6"/>
<gene>
    <name evidence="1" type="ORF">B7463_g5561</name>
</gene>
<dbReference type="STRING" id="5539.A0A3E2HBS6"/>
<dbReference type="EMBL" id="NCSJ02000092">
    <property type="protein sequence ID" value="RFU30777.1"/>
    <property type="molecule type" value="Genomic_DNA"/>
</dbReference>
<name>A0A3E2HBS6_SCYLI</name>
<evidence type="ECO:0000313" key="2">
    <source>
        <dbReference type="Proteomes" id="UP000258309"/>
    </source>
</evidence>
<proteinExistence type="predicted"/>
<accession>A0A3E2HBS6</accession>
<sequence>NSKAWIDRIAIAEKQNQVLSGEAVVGTELAEITARRWFVNYEVGGKVTEEAKRITEMVERNSLQGFKDSVKALWEYDMKPLLSGASVRGAFLVGGGDGVLPASMKVTAASYGKSGGEYAVIDGAGHLPMVEKPKEFTAAVEKFLG</sequence>
<feature type="non-terminal residue" evidence="1">
    <location>
        <position position="1"/>
    </location>
</feature>
<evidence type="ECO:0008006" key="3">
    <source>
        <dbReference type="Google" id="ProtNLM"/>
    </source>
</evidence>
<comment type="caution">
    <text evidence="1">The sequence shown here is derived from an EMBL/GenBank/DDBJ whole genome shotgun (WGS) entry which is preliminary data.</text>
</comment>
<reference evidence="1 2" key="1">
    <citation type="submission" date="2018-05" db="EMBL/GenBank/DDBJ databases">
        <title>Draft genome sequence of Scytalidium lignicola DSM 105466, a ubiquitous saprotrophic fungus.</title>
        <authorList>
            <person name="Buettner E."/>
            <person name="Gebauer A.M."/>
            <person name="Hofrichter M."/>
            <person name="Liers C."/>
            <person name="Kellner H."/>
        </authorList>
    </citation>
    <scope>NUCLEOTIDE SEQUENCE [LARGE SCALE GENOMIC DNA]</scope>
    <source>
        <strain evidence="1 2">DSM 105466</strain>
    </source>
</reference>
<feature type="non-terminal residue" evidence="1">
    <location>
        <position position="145"/>
    </location>
</feature>
<protein>
    <recommendedName>
        <fullName evidence="3">AB hydrolase-1 domain-containing protein</fullName>
    </recommendedName>
</protein>
<dbReference type="SUPFAM" id="SSF53474">
    <property type="entry name" value="alpha/beta-Hydrolases"/>
    <property type="match status" value="1"/>
</dbReference>
<dbReference type="Gene3D" id="3.40.50.1820">
    <property type="entry name" value="alpha/beta hydrolase"/>
    <property type="match status" value="1"/>
</dbReference>